<evidence type="ECO:0000313" key="2">
    <source>
        <dbReference type="Proteomes" id="UP001152607"/>
    </source>
</evidence>
<sequence length="52" mass="5968">MGARVDILVRMPLPRFLTRLVEFHYENAIEEFSFATIILCRSSAVDVEILQG</sequence>
<keyword evidence="2" id="KW-1185">Reference proteome</keyword>
<dbReference type="AlphaFoldDB" id="A0A9W4UXY8"/>
<protein>
    <submittedName>
        <fullName evidence="1">Uncharacterized protein</fullName>
    </submittedName>
</protein>
<organism evidence="1 2">
    <name type="scientific">Periconia digitata</name>
    <dbReference type="NCBI Taxonomy" id="1303443"/>
    <lineage>
        <taxon>Eukaryota</taxon>
        <taxon>Fungi</taxon>
        <taxon>Dikarya</taxon>
        <taxon>Ascomycota</taxon>
        <taxon>Pezizomycotina</taxon>
        <taxon>Dothideomycetes</taxon>
        <taxon>Pleosporomycetidae</taxon>
        <taxon>Pleosporales</taxon>
        <taxon>Massarineae</taxon>
        <taxon>Periconiaceae</taxon>
        <taxon>Periconia</taxon>
    </lineage>
</organism>
<reference evidence="1" key="1">
    <citation type="submission" date="2023-01" db="EMBL/GenBank/DDBJ databases">
        <authorList>
            <person name="Van Ghelder C."/>
            <person name="Rancurel C."/>
        </authorList>
    </citation>
    <scope>NUCLEOTIDE SEQUENCE</scope>
    <source>
        <strain evidence="1">CNCM I-4278</strain>
    </source>
</reference>
<dbReference type="EMBL" id="CAOQHR010000013">
    <property type="protein sequence ID" value="CAI6342478.1"/>
    <property type="molecule type" value="Genomic_DNA"/>
</dbReference>
<accession>A0A9W4UXY8</accession>
<comment type="caution">
    <text evidence="1">The sequence shown here is derived from an EMBL/GenBank/DDBJ whole genome shotgun (WGS) entry which is preliminary data.</text>
</comment>
<proteinExistence type="predicted"/>
<gene>
    <name evidence="1" type="ORF">PDIGIT_LOCUS15685</name>
</gene>
<name>A0A9W4UXY8_9PLEO</name>
<dbReference type="Proteomes" id="UP001152607">
    <property type="component" value="Unassembled WGS sequence"/>
</dbReference>
<evidence type="ECO:0000313" key="1">
    <source>
        <dbReference type="EMBL" id="CAI6342478.1"/>
    </source>
</evidence>